<comment type="caution">
    <text evidence="1">The sequence shown here is derived from an EMBL/GenBank/DDBJ whole genome shotgun (WGS) entry which is preliminary data.</text>
</comment>
<dbReference type="EMBL" id="JBBWRZ010000003">
    <property type="protein sequence ID" value="KAK8240755.1"/>
    <property type="molecule type" value="Genomic_DNA"/>
</dbReference>
<evidence type="ECO:0000313" key="1">
    <source>
        <dbReference type="EMBL" id="KAK8240755.1"/>
    </source>
</evidence>
<name>A0ABR1YX35_9PEZI</name>
<keyword evidence="2" id="KW-1185">Reference proteome</keyword>
<dbReference type="Proteomes" id="UP001492380">
    <property type="component" value="Unassembled WGS sequence"/>
</dbReference>
<organism evidence="1 2">
    <name type="scientific">Phyllosticta capitalensis</name>
    <dbReference type="NCBI Taxonomy" id="121624"/>
    <lineage>
        <taxon>Eukaryota</taxon>
        <taxon>Fungi</taxon>
        <taxon>Dikarya</taxon>
        <taxon>Ascomycota</taxon>
        <taxon>Pezizomycotina</taxon>
        <taxon>Dothideomycetes</taxon>
        <taxon>Dothideomycetes incertae sedis</taxon>
        <taxon>Botryosphaeriales</taxon>
        <taxon>Phyllostictaceae</taxon>
        <taxon>Phyllosticta</taxon>
    </lineage>
</organism>
<accession>A0ABR1YX35</accession>
<evidence type="ECO:0000313" key="2">
    <source>
        <dbReference type="Proteomes" id="UP001492380"/>
    </source>
</evidence>
<proteinExistence type="predicted"/>
<reference evidence="1 2" key="1">
    <citation type="submission" date="2024-04" db="EMBL/GenBank/DDBJ databases">
        <title>Phyllosticta paracitricarpa is synonymous to the EU quarantine fungus P. citricarpa based on phylogenomic analyses.</title>
        <authorList>
            <consortium name="Lawrence Berkeley National Laboratory"/>
            <person name="Van Ingen-Buijs V.A."/>
            <person name="Van Westerhoven A.C."/>
            <person name="Haridas S."/>
            <person name="Skiadas P."/>
            <person name="Martin F."/>
            <person name="Groenewald J.Z."/>
            <person name="Crous P.W."/>
            <person name="Seidl M.F."/>
        </authorList>
    </citation>
    <scope>NUCLEOTIDE SEQUENCE [LARGE SCALE GENOMIC DNA]</scope>
    <source>
        <strain evidence="1 2">CBS 123374</strain>
    </source>
</reference>
<gene>
    <name evidence="1" type="ORF">HDK90DRAFT_194730</name>
</gene>
<protein>
    <submittedName>
        <fullName evidence="1">Uncharacterized protein</fullName>
    </submittedName>
</protein>
<sequence>MNRYSRYDEDAYRLPEGMTRVGYDSDEQKYIFRDRSGQEWASRSGEAYGKLERSKSHSFPLRMASILSAESFTSIPFASLLSTSWRWHLQLNLQEISGTPFACTAQIVACQPLVRSAAVASFLPLPQNTTPVALL</sequence>